<dbReference type="OrthoDB" id="9795355at2"/>
<evidence type="ECO:0000313" key="2">
    <source>
        <dbReference type="Proteomes" id="UP000005387"/>
    </source>
</evidence>
<dbReference type="RefSeq" id="WP_006039419.1">
    <property type="nucleotide sequence ID" value="NZ_AEDD01000009.1"/>
</dbReference>
<dbReference type="InterPro" id="IPR011013">
    <property type="entry name" value="Gal_mutarotase_sf_dom"/>
</dbReference>
<sequence length="333" mass="37584">MAYEATEGLFYGEKAIWLRAGKYEAALLPNMGANLIAFRDVEAGYKFLREPEEQEMDIFREHPAIYGIPVLFPPNRYRDGKFEVAGIKYELPVNEPATGNHLHGFFYNRPWKVVDKGTDGQESFVVVSYTVDENDNIYQYLPHHFEIRIRYCLSKNGLTQTSSVTNLGNKLMPSMLGFHTAFNAPFAPGSKREDITAHVTTGVRWELDDRSLPTGKTIPMSPAELAIKSPAGGSPFAEQLDNHYSAEPVNGRNVAEVVDHRIGVKLVYDAGTKFKHWMIWNNKASVNYFCPEPQINMVDAPNLNLPDETKGLVILRPGEAWTETSRFYVETVC</sequence>
<dbReference type="STRING" id="717606.PaecuDRAFT_3431"/>
<dbReference type="Gene3D" id="2.70.98.10">
    <property type="match status" value="1"/>
</dbReference>
<protein>
    <submittedName>
        <fullName evidence="1">Aldose 1-epimerase</fullName>
    </submittedName>
</protein>
<dbReference type="SUPFAM" id="SSF74650">
    <property type="entry name" value="Galactose mutarotase-like"/>
    <property type="match status" value="1"/>
</dbReference>
<keyword evidence="2" id="KW-1185">Reference proteome</keyword>
<dbReference type="GO" id="GO:0006006">
    <property type="term" value="P:glucose metabolic process"/>
    <property type="evidence" value="ECO:0007669"/>
    <property type="project" value="TreeGrafter"/>
</dbReference>
<dbReference type="EMBL" id="AEDD01000009">
    <property type="protein sequence ID" value="EFM09928.1"/>
    <property type="molecule type" value="Genomic_DNA"/>
</dbReference>
<organism evidence="1 2">
    <name type="scientific">Paenibacillus curdlanolyticus YK9</name>
    <dbReference type="NCBI Taxonomy" id="717606"/>
    <lineage>
        <taxon>Bacteria</taxon>
        <taxon>Bacillati</taxon>
        <taxon>Bacillota</taxon>
        <taxon>Bacilli</taxon>
        <taxon>Bacillales</taxon>
        <taxon>Paenibacillaceae</taxon>
        <taxon>Paenibacillus</taxon>
    </lineage>
</organism>
<dbReference type="Proteomes" id="UP000005387">
    <property type="component" value="Unassembled WGS sequence"/>
</dbReference>
<name>E0ICP2_9BACL</name>
<dbReference type="CDD" id="cd01081">
    <property type="entry name" value="Aldose_epim"/>
    <property type="match status" value="1"/>
</dbReference>
<dbReference type="PANTHER" id="PTHR10091">
    <property type="entry name" value="ALDOSE-1-EPIMERASE"/>
    <property type="match status" value="1"/>
</dbReference>
<proteinExistence type="predicted"/>
<dbReference type="AlphaFoldDB" id="E0ICP2"/>
<accession>E0ICP2</accession>
<dbReference type="Pfam" id="PF01263">
    <property type="entry name" value="Aldose_epim"/>
    <property type="match status" value="1"/>
</dbReference>
<dbReference type="PANTHER" id="PTHR10091:SF45">
    <property type="entry name" value="ALDOSE 1-EPIMERASE"/>
    <property type="match status" value="1"/>
</dbReference>
<dbReference type="GO" id="GO:0030246">
    <property type="term" value="F:carbohydrate binding"/>
    <property type="evidence" value="ECO:0007669"/>
    <property type="project" value="InterPro"/>
</dbReference>
<dbReference type="InterPro" id="IPR008183">
    <property type="entry name" value="Aldose_1/G6P_1-epimerase"/>
</dbReference>
<dbReference type="GO" id="GO:0033499">
    <property type="term" value="P:galactose catabolic process via UDP-galactose, Leloir pathway"/>
    <property type="evidence" value="ECO:0007669"/>
    <property type="project" value="TreeGrafter"/>
</dbReference>
<gene>
    <name evidence="1" type="ORF">PaecuDRAFT_3431</name>
</gene>
<dbReference type="InterPro" id="IPR014718">
    <property type="entry name" value="GH-type_carb-bd"/>
</dbReference>
<evidence type="ECO:0000313" key="1">
    <source>
        <dbReference type="EMBL" id="EFM09928.1"/>
    </source>
</evidence>
<reference evidence="1 2" key="1">
    <citation type="submission" date="2010-07" db="EMBL/GenBank/DDBJ databases">
        <title>The draft genome of Paenibacillus curdlanolyticus YK9.</title>
        <authorList>
            <consortium name="US DOE Joint Genome Institute (JGI-PGF)"/>
            <person name="Lucas S."/>
            <person name="Copeland A."/>
            <person name="Lapidus A."/>
            <person name="Cheng J.-F."/>
            <person name="Bruce D."/>
            <person name="Goodwin L."/>
            <person name="Pitluck S."/>
            <person name="Land M.L."/>
            <person name="Hauser L."/>
            <person name="Chang Y.-J."/>
            <person name="Jeffries C."/>
            <person name="Anderson I.J."/>
            <person name="Johnson E."/>
            <person name="Loganathan U."/>
            <person name="Mulhopadhyay B."/>
            <person name="Kyrpides N."/>
            <person name="Woyke T.J."/>
        </authorList>
    </citation>
    <scope>NUCLEOTIDE SEQUENCE [LARGE SCALE GENOMIC DNA]</scope>
    <source>
        <strain evidence="1 2">YK9</strain>
    </source>
</reference>
<dbReference type="eggNOG" id="COG2017">
    <property type="taxonomic scope" value="Bacteria"/>
</dbReference>
<dbReference type="GO" id="GO:0004034">
    <property type="term" value="F:aldose 1-epimerase activity"/>
    <property type="evidence" value="ECO:0007669"/>
    <property type="project" value="TreeGrafter"/>
</dbReference>